<protein>
    <recommendedName>
        <fullName evidence="1">Mycothiol-dependent maleylpyruvate isomerase metal-binding domain-containing protein</fullName>
    </recommendedName>
</protein>
<evidence type="ECO:0000313" key="3">
    <source>
        <dbReference type="Proteomes" id="UP000652013"/>
    </source>
</evidence>
<dbReference type="Pfam" id="PF11716">
    <property type="entry name" value="MDMPI_N"/>
    <property type="match status" value="1"/>
</dbReference>
<sequence length="182" mass="18753">MDADDVATAVAELTRVLTPHIHLDWSVPAGTLDWSCRDTAAHVAHDLLAYAGQVAGAPRDAYLPMDLVVRPDAAVGEVLRVVAACGGLLVAALRAAPDGLRAWHFGPCDVGGFAALGVAEVLVHTHDVVAGLGVAWRPPEALAAGVVGRLVPGAPPGDPADVLLRHTGRVGAGGSWRWTVRP</sequence>
<comment type="caution">
    <text evidence="2">The sequence shown here is derived from an EMBL/GenBank/DDBJ whole genome shotgun (WGS) entry which is preliminary data.</text>
</comment>
<dbReference type="AlphaFoldDB" id="A0A8J4DIN8"/>
<organism evidence="2 3">
    <name type="scientific">Spirilliplanes yamanashiensis</name>
    <dbReference type="NCBI Taxonomy" id="42233"/>
    <lineage>
        <taxon>Bacteria</taxon>
        <taxon>Bacillati</taxon>
        <taxon>Actinomycetota</taxon>
        <taxon>Actinomycetes</taxon>
        <taxon>Micromonosporales</taxon>
        <taxon>Micromonosporaceae</taxon>
        <taxon>Spirilliplanes</taxon>
    </lineage>
</organism>
<dbReference type="RefSeq" id="WP_203938530.1">
    <property type="nucleotide sequence ID" value="NZ_BAAAGJ010000005.1"/>
</dbReference>
<evidence type="ECO:0000313" key="2">
    <source>
        <dbReference type="EMBL" id="GIJ03267.1"/>
    </source>
</evidence>
<dbReference type="EMBL" id="BOOY01000018">
    <property type="protein sequence ID" value="GIJ03267.1"/>
    <property type="molecule type" value="Genomic_DNA"/>
</dbReference>
<feature type="domain" description="Mycothiol-dependent maleylpyruvate isomerase metal-binding" evidence="1">
    <location>
        <begin position="7"/>
        <end position="128"/>
    </location>
</feature>
<keyword evidence="3" id="KW-1185">Reference proteome</keyword>
<evidence type="ECO:0000259" key="1">
    <source>
        <dbReference type="Pfam" id="PF11716"/>
    </source>
</evidence>
<name>A0A8J4DIN8_9ACTN</name>
<reference evidence="2" key="1">
    <citation type="submission" date="2021-01" db="EMBL/GenBank/DDBJ databases">
        <title>Whole genome shotgun sequence of Spirilliplanes yamanashiensis NBRC 15828.</title>
        <authorList>
            <person name="Komaki H."/>
            <person name="Tamura T."/>
        </authorList>
    </citation>
    <scope>NUCLEOTIDE SEQUENCE</scope>
    <source>
        <strain evidence="2">NBRC 15828</strain>
    </source>
</reference>
<gene>
    <name evidence="2" type="ORF">Sya03_26190</name>
</gene>
<dbReference type="GO" id="GO:0046872">
    <property type="term" value="F:metal ion binding"/>
    <property type="evidence" value="ECO:0007669"/>
    <property type="project" value="InterPro"/>
</dbReference>
<dbReference type="Proteomes" id="UP000652013">
    <property type="component" value="Unassembled WGS sequence"/>
</dbReference>
<proteinExistence type="predicted"/>
<dbReference type="SUPFAM" id="SSF109854">
    <property type="entry name" value="DinB/YfiT-like putative metalloenzymes"/>
    <property type="match status" value="1"/>
</dbReference>
<accession>A0A8J4DIN8</accession>
<dbReference type="InterPro" id="IPR034660">
    <property type="entry name" value="DinB/YfiT-like"/>
</dbReference>
<dbReference type="InterPro" id="IPR024344">
    <property type="entry name" value="MDMPI_metal-binding"/>
</dbReference>